<dbReference type="AlphaFoldDB" id="A0A4Q7LR67"/>
<dbReference type="Proteomes" id="UP000293519">
    <property type="component" value="Unassembled WGS sequence"/>
</dbReference>
<dbReference type="GO" id="GO:0005886">
    <property type="term" value="C:plasma membrane"/>
    <property type="evidence" value="ECO:0007669"/>
    <property type="project" value="UniProtKB-SubCell"/>
</dbReference>
<proteinExistence type="inferred from homology"/>
<evidence type="ECO:0000313" key="11">
    <source>
        <dbReference type="Proteomes" id="UP000293519"/>
    </source>
</evidence>
<dbReference type="CDD" id="cd06261">
    <property type="entry name" value="TM_PBP2"/>
    <property type="match status" value="1"/>
</dbReference>
<keyword evidence="6 7" id="KW-0472">Membrane</keyword>
<evidence type="ECO:0000256" key="3">
    <source>
        <dbReference type="ARBA" id="ARBA00022475"/>
    </source>
</evidence>
<feature type="transmembrane region" description="Helical" evidence="7">
    <location>
        <begin position="271"/>
        <end position="291"/>
    </location>
</feature>
<dbReference type="InterPro" id="IPR035906">
    <property type="entry name" value="MetI-like_sf"/>
</dbReference>
<feature type="domain" description="ABC transmembrane type-1" evidence="9">
    <location>
        <begin position="100"/>
        <end position="291"/>
    </location>
</feature>
<keyword evidence="2 7" id="KW-0813">Transport</keyword>
<dbReference type="PROSITE" id="PS50928">
    <property type="entry name" value="ABC_TM1"/>
    <property type="match status" value="1"/>
</dbReference>
<keyword evidence="11" id="KW-1185">Reference proteome</keyword>
<feature type="transmembrane region" description="Helical" evidence="7">
    <location>
        <begin position="212"/>
        <end position="237"/>
    </location>
</feature>
<protein>
    <submittedName>
        <fullName evidence="10">Carbohydrate ABC transporter membrane protein 2 (CUT1 family)</fullName>
    </submittedName>
</protein>
<evidence type="ECO:0000313" key="10">
    <source>
        <dbReference type="EMBL" id="RZS56348.1"/>
    </source>
</evidence>
<keyword evidence="4 7" id="KW-0812">Transmembrane</keyword>
<comment type="subcellular location">
    <subcellularLocation>
        <location evidence="1 7">Cell membrane</location>
        <topology evidence="1 7">Multi-pass membrane protein</topology>
    </subcellularLocation>
</comment>
<keyword evidence="5 7" id="KW-1133">Transmembrane helix</keyword>
<dbReference type="InterPro" id="IPR000515">
    <property type="entry name" value="MetI-like"/>
</dbReference>
<dbReference type="OrthoDB" id="9794684at2"/>
<sequence>MTATLTPGAAPNAPTPSSPRTRLDDPTPASRRRRFDWGTPFAYLIALVMCGITVAPVIYVVINGFRSTAQINRDPAGLPDPWVVTNYLGVFSDPNFWTQFANSTIVAVATTVGVTLLGVMAAFVIARYQFFGRTFLFSLFTAGLLFPLTVAVLPLFTMLRSFGLLGNLFAVIGPQIAFALPTTIIILVPFLRAIPAELEDAALIDGAGRFTFFWRVLLPLSWPGLITVGVLAFVASWNAYLLPLLLLGNPATATLPVGVQYFSTAYSQDTAGVLAFTSVAMIPALLFFTLAQRRIVGGLTGAVKG</sequence>
<organism evidence="10 11">
    <name type="scientific">Microcella putealis</name>
    <dbReference type="NCBI Taxonomy" id="337005"/>
    <lineage>
        <taxon>Bacteria</taxon>
        <taxon>Bacillati</taxon>
        <taxon>Actinomycetota</taxon>
        <taxon>Actinomycetes</taxon>
        <taxon>Micrococcales</taxon>
        <taxon>Microbacteriaceae</taxon>
        <taxon>Microcella</taxon>
    </lineage>
</organism>
<dbReference type="PANTHER" id="PTHR43744:SF12">
    <property type="entry name" value="ABC TRANSPORTER PERMEASE PROTEIN MG189-RELATED"/>
    <property type="match status" value="1"/>
</dbReference>
<dbReference type="RefSeq" id="WP_130485606.1">
    <property type="nucleotide sequence ID" value="NZ_SGWW01000003.1"/>
</dbReference>
<keyword evidence="3" id="KW-1003">Cell membrane</keyword>
<comment type="similarity">
    <text evidence="7">Belongs to the binding-protein-dependent transport system permease family.</text>
</comment>
<feature type="transmembrane region" description="Helical" evidence="7">
    <location>
        <begin position="135"/>
        <end position="156"/>
    </location>
</feature>
<feature type="region of interest" description="Disordered" evidence="8">
    <location>
        <begin position="1"/>
        <end position="31"/>
    </location>
</feature>
<evidence type="ECO:0000256" key="6">
    <source>
        <dbReference type="ARBA" id="ARBA00023136"/>
    </source>
</evidence>
<dbReference type="Pfam" id="PF00528">
    <property type="entry name" value="BPD_transp_1"/>
    <property type="match status" value="1"/>
</dbReference>
<comment type="caution">
    <text evidence="10">The sequence shown here is derived from an EMBL/GenBank/DDBJ whole genome shotgun (WGS) entry which is preliminary data.</text>
</comment>
<feature type="transmembrane region" description="Helical" evidence="7">
    <location>
        <begin position="168"/>
        <end position="191"/>
    </location>
</feature>
<evidence type="ECO:0000256" key="4">
    <source>
        <dbReference type="ARBA" id="ARBA00022692"/>
    </source>
</evidence>
<evidence type="ECO:0000256" key="5">
    <source>
        <dbReference type="ARBA" id="ARBA00022989"/>
    </source>
</evidence>
<evidence type="ECO:0000256" key="8">
    <source>
        <dbReference type="SAM" id="MobiDB-lite"/>
    </source>
</evidence>
<dbReference type="PANTHER" id="PTHR43744">
    <property type="entry name" value="ABC TRANSPORTER PERMEASE PROTEIN MG189-RELATED-RELATED"/>
    <property type="match status" value="1"/>
</dbReference>
<dbReference type="GO" id="GO:0055085">
    <property type="term" value="P:transmembrane transport"/>
    <property type="evidence" value="ECO:0007669"/>
    <property type="project" value="InterPro"/>
</dbReference>
<feature type="transmembrane region" description="Helical" evidence="7">
    <location>
        <begin position="105"/>
        <end position="128"/>
    </location>
</feature>
<dbReference type="Gene3D" id="1.10.3720.10">
    <property type="entry name" value="MetI-like"/>
    <property type="match status" value="1"/>
</dbReference>
<feature type="transmembrane region" description="Helical" evidence="7">
    <location>
        <begin position="41"/>
        <end position="62"/>
    </location>
</feature>
<evidence type="ECO:0000256" key="7">
    <source>
        <dbReference type="RuleBase" id="RU363032"/>
    </source>
</evidence>
<dbReference type="SUPFAM" id="SSF161098">
    <property type="entry name" value="MetI-like"/>
    <property type="match status" value="1"/>
</dbReference>
<gene>
    <name evidence="10" type="ORF">EV141_1807</name>
</gene>
<name>A0A4Q7LR67_9MICO</name>
<reference evidence="10 11" key="1">
    <citation type="journal article" date="2015" name="Stand. Genomic Sci.">
        <title>Genomic Encyclopedia of Bacterial and Archaeal Type Strains, Phase III: the genomes of soil and plant-associated and newly described type strains.</title>
        <authorList>
            <person name="Whitman W.B."/>
            <person name="Woyke T."/>
            <person name="Klenk H.P."/>
            <person name="Zhou Y."/>
            <person name="Lilburn T.G."/>
            <person name="Beck B.J."/>
            <person name="De Vos P."/>
            <person name="Vandamme P."/>
            <person name="Eisen J.A."/>
            <person name="Garrity G."/>
            <person name="Hugenholtz P."/>
            <person name="Kyrpides N.C."/>
        </authorList>
    </citation>
    <scope>NUCLEOTIDE SEQUENCE [LARGE SCALE GENOMIC DNA]</scope>
    <source>
        <strain evidence="10 11">CV2</strain>
    </source>
</reference>
<evidence type="ECO:0000259" key="9">
    <source>
        <dbReference type="PROSITE" id="PS50928"/>
    </source>
</evidence>
<evidence type="ECO:0000256" key="1">
    <source>
        <dbReference type="ARBA" id="ARBA00004651"/>
    </source>
</evidence>
<evidence type="ECO:0000256" key="2">
    <source>
        <dbReference type="ARBA" id="ARBA00022448"/>
    </source>
</evidence>
<dbReference type="EMBL" id="SGWW01000003">
    <property type="protein sequence ID" value="RZS56348.1"/>
    <property type="molecule type" value="Genomic_DNA"/>
</dbReference>
<accession>A0A4Q7LR67</accession>